<dbReference type="PANTHER" id="PTHR46499:SF1">
    <property type="entry name" value="QUEUINE TRNA-RIBOSYLTRANSFERASE"/>
    <property type="match status" value="1"/>
</dbReference>
<feature type="binding site" evidence="4">
    <location>
        <position position="150"/>
    </location>
    <ligand>
        <name>substrate</name>
    </ligand>
</feature>
<feature type="region of interest" description="RNA binding" evidence="4">
    <location>
        <begin position="256"/>
        <end position="262"/>
    </location>
</feature>
<organism evidence="6 7">
    <name type="scientific">Candidatus Abzuiibacterium crystallinum</name>
    <dbReference type="NCBI Taxonomy" id="1974748"/>
    <lineage>
        <taxon>Bacteria</taxon>
        <taxon>Pseudomonadati</taxon>
        <taxon>Candidatus Omnitrophota</taxon>
        <taxon>Candidatus Abzuiibacterium</taxon>
    </lineage>
</organism>
<keyword evidence="3 4" id="KW-0819">tRNA processing</keyword>
<dbReference type="PANTHER" id="PTHR46499">
    <property type="entry name" value="QUEUINE TRNA-RIBOSYLTRANSFERASE"/>
    <property type="match status" value="1"/>
</dbReference>
<comment type="pathway">
    <text evidence="4">tRNA modification; tRNA-queuosine biosynthesis.</text>
</comment>
<comment type="similarity">
    <text evidence="4">Belongs to the queuine tRNA-ribosyltransferase family.</text>
</comment>
<reference evidence="6 7" key="1">
    <citation type="submission" date="2017-09" db="EMBL/GenBank/DDBJ databases">
        <title>Depth-based differentiation of microbial function through sediment-hosted aquifers and enrichment of novel symbionts in the deep terrestrial subsurface.</title>
        <authorList>
            <person name="Probst A.J."/>
            <person name="Ladd B."/>
            <person name="Jarett J.K."/>
            <person name="Geller-Mcgrath D.E."/>
            <person name="Sieber C.M."/>
            <person name="Emerson J.B."/>
            <person name="Anantharaman K."/>
            <person name="Thomas B.C."/>
            <person name="Malmstrom R."/>
            <person name="Stieglmeier M."/>
            <person name="Klingl A."/>
            <person name="Woyke T."/>
            <person name="Ryan C.M."/>
            <person name="Banfield J.F."/>
        </authorList>
    </citation>
    <scope>NUCLEOTIDE SEQUENCE [LARGE SCALE GENOMIC DNA]</scope>
    <source>
        <strain evidence="6">CG11_big_fil_rev_8_21_14_0_20_45_26</strain>
    </source>
</reference>
<dbReference type="EMBL" id="PCVY01000015">
    <property type="protein sequence ID" value="PIQ87341.1"/>
    <property type="molecule type" value="Genomic_DNA"/>
</dbReference>
<accession>A0A2H0LSL1</accession>
<dbReference type="GO" id="GO:0008616">
    <property type="term" value="P:tRNA queuosine(34) biosynthetic process"/>
    <property type="evidence" value="ECO:0007669"/>
    <property type="project" value="UniProtKB-UniRule"/>
</dbReference>
<protein>
    <recommendedName>
        <fullName evidence="4">Queuine tRNA-ribosyltransferase</fullName>
        <ecNumber evidence="4">2.4.2.29</ecNumber>
    </recommendedName>
    <alternativeName>
        <fullName evidence="4">Guanine insertion enzyme</fullName>
    </alternativeName>
    <alternativeName>
        <fullName evidence="4">tRNA-guanine transglycosylase</fullName>
    </alternativeName>
</protein>
<keyword evidence="1 4" id="KW-0328">Glycosyltransferase</keyword>
<feature type="binding site" evidence="4">
    <location>
        <position position="318"/>
    </location>
    <ligand>
        <name>Zn(2+)</name>
        <dbReference type="ChEBI" id="CHEBI:29105"/>
    </ligand>
</feature>
<comment type="function">
    <text evidence="4">Catalyzes the base-exchange of a guanine (G) residue with the queuine precursor 7-aminomethyl-7-deazaguanine (PreQ1) at position 34 (anticodon wobble position) in tRNAs with GU(N) anticodons (tRNA-Asp, -Asn, -His and -Tyr). Catalysis occurs through a double-displacement mechanism. The nucleophile active site attacks the C1' of nucleotide 34 to detach the guanine base from the RNA, forming a covalent enzyme-RNA intermediate. The proton acceptor active site deprotonates the incoming PreQ1, allowing a nucleophilic attack on the C1' of the ribose to form the product. After dissociation, two additional enzymatic reactions on the tRNA convert PreQ1 to queuine (Q), resulting in the hypermodified nucleoside queuosine (7-(((4,5-cis-dihydroxy-2-cyclopenten-1-yl)amino)methyl)-7-deazaguanosine).</text>
</comment>
<feature type="active site" description="Proton acceptor" evidence="4">
    <location>
        <position position="96"/>
    </location>
</feature>
<sequence length="381" mass="43118">MSTVSACFEKIQNDTESHARLGRVRTARGSFETPGFLPVGTQGSVKSISPRELIEAGTQAILCNTYHLYVRPGLEVIERAGSLHRFIGWDKPILTDSGGYQVFSLTKMRKLTREGVEFNSHFDGRKIFLSPEIVMHIQSVLQSDIAMVFDECPPAESDKAYLKNSLDLTVEWARRSKQAHQNMSRDGVTPSLLFGIIQGGRFLDLRQESLERTVEIGFDGYAVGGVSVGEPHEQIEEVVREMGNRLPEHQVRYLMGVGTPKDLFMGVEAGFDFFDCVNPTRYGRNGSAFTSTGRLVIRNAKYTFDQKPIDETCGCYACRHFSRSYIRHLINCEEILGARLLSLHNVHFFLNLMRRMREAIQTGTFAALKKEFESHYEDDLR</sequence>
<evidence type="ECO:0000256" key="1">
    <source>
        <dbReference type="ARBA" id="ARBA00022676"/>
    </source>
</evidence>
<feature type="region of interest" description="RNA binding; important for wobble base 34 recognition" evidence="4">
    <location>
        <begin position="280"/>
        <end position="284"/>
    </location>
</feature>
<dbReference type="Proteomes" id="UP000230859">
    <property type="component" value="Unassembled WGS sequence"/>
</dbReference>
<feature type="domain" description="tRNA-guanine(15) transglycosylase-like" evidence="5">
    <location>
        <begin position="18"/>
        <end position="377"/>
    </location>
</feature>
<dbReference type="InterPro" id="IPR050076">
    <property type="entry name" value="ArchSynthase1/Queuine_TRR"/>
</dbReference>
<evidence type="ECO:0000313" key="6">
    <source>
        <dbReference type="EMBL" id="PIQ87341.1"/>
    </source>
</evidence>
<dbReference type="NCBIfam" id="TIGR00430">
    <property type="entry name" value="Q_tRNA_tgt"/>
    <property type="match status" value="1"/>
</dbReference>
<dbReference type="UniPathway" id="UPA00392"/>
<evidence type="ECO:0000259" key="5">
    <source>
        <dbReference type="Pfam" id="PF01702"/>
    </source>
</evidence>
<keyword evidence="2 4" id="KW-0808">Transferase</keyword>
<feature type="binding site" evidence="4">
    <location>
        <position position="315"/>
    </location>
    <ligand>
        <name>Zn(2+)</name>
        <dbReference type="ChEBI" id="CHEBI:29105"/>
    </ligand>
</feature>
<dbReference type="GO" id="GO:0005829">
    <property type="term" value="C:cytosol"/>
    <property type="evidence" value="ECO:0007669"/>
    <property type="project" value="TreeGrafter"/>
</dbReference>
<evidence type="ECO:0000256" key="3">
    <source>
        <dbReference type="ARBA" id="ARBA00022694"/>
    </source>
</evidence>
<feature type="binding site" evidence="4">
    <location>
        <position position="198"/>
    </location>
    <ligand>
        <name>substrate</name>
    </ligand>
</feature>
<dbReference type="InterPro" id="IPR004803">
    <property type="entry name" value="TGT"/>
</dbReference>
<comment type="cofactor">
    <cofactor evidence="4">
        <name>Zn(2+)</name>
        <dbReference type="ChEBI" id="CHEBI:29105"/>
    </cofactor>
    <text evidence="4">Binds 1 zinc ion per subunit.</text>
</comment>
<comment type="subunit">
    <text evidence="4">Homodimer. Within each dimer, one monomer is responsible for RNA recognition and catalysis, while the other monomer binds to the replacement base PreQ1.</text>
</comment>
<dbReference type="InterPro" id="IPR002616">
    <property type="entry name" value="tRNA_ribo_trans-like"/>
</dbReference>
<dbReference type="GO" id="GO:0046872">
    <property type="term" value="F:metal ion binding"/>
    <property type="evidence" value="ECO:0007669"/>
    <property type="project" value="UniProtKB-KW"/>
</dbReference>
<dbReference type="NCBIfam" id="TIGR00449">
    <property type="entry name" value="tgt_general"/>
    <property type="match status" value="1"/>
</dbReference>
<dbReference type="Pfam" id="PF01702">
    <property type="entry name" value="TGT"/>
    <property type="match status" value="1"/>
</dbReference>
<dbReference type="HAMAP" id="MF_00168">
    <property type="entry name" value="Q_tRNA_Tgt"/>
    <property type="match status" value="1"/>
</dbReference>
<comment type="catalytic activity">
    <reaction evidence="4">
        <text>7-aminomethyl-7-carbaguanine + guanosine(34) in tRNA = 7-aminomethyl-7-carbaguanosine(34) in tRNA + guanine</text>
        <dbReference type="Rhea" id="RHEA:24104"/>
        <dbReference type="Rhea" id="RHEA-COMP:10341"/>
        <dbReference type="Rhea" id="RHEA-COMP:10342"/>
        <dbReference type="ChEBI" id="CHEBI:16235"/>
        <dbReference type="ChEBI" id="CHEBI:58703"/>
        <dbReference type="ChEBI" id="CHEBI:74269"/>
        <dbReference type="ChEBI" id="CHEBI:82833"/>
        <dbReference type="EC" id="2.4.2.29"/>
    </reaction>
</comment>
<comment type="caution">
    <text evidence="6">The sequence shown here is derived from an EMBL/GenBank/DDBJ whole genome shotgun (WGS) entry which is preliminary data.</text>
</comment>
<evidence type="ECO:0000313" key="7">
    <source>
        <dbReference type="Proteomes" id="UP000230859"/>
    </source>
</evidence>
<gene>
    <name evidence="4" type="primary">tgt</name>
    <name evidence="6" type="ORF">COV74_01140</name>
</gene>
<dbReference type="SUPFAM" id="SSF51713">
    <property type="entry name" value="tRNA-guanine transglycosylase"/>
    <property type="match status" value="1"/>
</dbReference>
<evidence type="ECO:0000256" key="2">
    <source>
        <dbReference type="ARBA" id="ARBA00022679"/>
    </source>
</evidence>
<evidence type="ECO:0000256" key="4">
    <source>
        <dbReference type="HAMAP-Rule" id="MF_00168"/>
    </source>
</evidence>
<name>A0A2H0LSL1_9BACT</name>
<feature type="active site" description="Nucleophile" evidence="4">
    <location>
        <position position="275"/>
    </location>
</feature>
<feature type="binding site" evidence="4">
    <location>
        <position position="344"/>
    </location>
    <ligand>
        <name>Zn(2+)</name>
        <dbReference type="ChEBI" id="CHEBI:29105"/>
    </ligand>
</feature>
<dbReference type="AlphaFoldDB" id="A0A2H0LSL1"/>
<feature type="binding site" evidence="4">
    <location>
        <position position="225"/>
    </location>
    <ligand>
        <name>substrate</name>
    </ligand>
</feature>
<feature type="binding site" evidence="4">
    <location>
        <position position="313"/>
    </location>
    <ligand>
        <name>Zn(2+)</name>
        <dbReference type="ChEBI" id="CHEBI:29105"/>
    </ligand>
</feature>
<dbReference type="Gene3D" id="3.20.20.105">
    <property type="entry name" value="Queuine tRNA-ribosyltransferase-like"/>
    <property type="match status" value="1"/>
</dbReference>
<keyword evidence="4" id="KW-0862">Zinc</keyword>
<dbReference type="InterPro" id="IPR036511">
    <property type="entry name" value="TGT-like_sf"/>
</dbReference>
<keyword evidence="4" id="KW-0671">Queuosine biosynthesis</keyword>
<dbReference type="GO" id="GO:0008479">
    <property type="term" value="F:tRNA-guanosine(34) queuine transglycosylase activity"/>
    <property type="evidence" value="ECO:0007669"/>
    <property type="project" value="UniProtKB-UniRule"/>
</dbReference>
<keyword evidence="4" id="KW-0479">Metal-binding</keyword>
<dbReference type="EC" id="2.4.2.29" evidence="4"/>
<proteinExistence type="inferred from homology"/>
<feature type="binding site" evidence="4">
    <location>
        <begin position="96"/>
        <end position="100"/>
    </location>
    <ligand>
        <name>substrate</name>
    </ligand>
</feature>